<comment type="caution">
    <text evidence="3">The sequence shown here is derived from an EMBL/GenBank/DDBJ whole genome shotgun (WGS) entry which is preliminary data.</text>
</comment>
<keyword evidence="3" id="KW-0238">DNA-binding</keyword>
<protein>
    <submittedName>
        <fullName evidence="3">DNA-binding transcriptional regulator</fullName>
    </submittedName>
</protein>
<dbReference type="PROSITE" id="PS52050">
    <property type="entry name" value="WYL"/>
    <property type="match status" value="1"/>
</dbReference>
<name>A0A255G1X9_9ACTN</name>
<dbReference type="InterPro" id="IPR051534">
    <property type="entry name" value="CBASS_pafABC_assoc_protein"/>
</dbReference>
<dbReference type="Pfam" id="PF25583">
    <property type="entry name" value="WCX"/>
    <property type="match status" value="1"/>
</dbReference>
<sequence>MAPRKTERILNLTICLLAAPRFLSRERIRRTVEGYGGLTDGAFERTFERDKDELRRLGVPVEVGSNSALDDEIGYRISRTDFELPPVEFTAEEAAVVSVAGQVWQQANLAESTQLALAKLRAAGLATDTGRLAALAPTVTAREAAFEPLYQAVVDTTRVSFGYRRGGAGEVAERTVEPWGIVSHKGNWYLIGHDLDRDATRMFKLARITDTPRPVSAAGAYTVPEVDLRELAGTLEPAPATHRAVLAIRAEQAPGLRRGAEPAEVDAALAGRLPTGFDVLAVGYAAADDFAAQLAGYGADVLVLEPAELRDRVRGLLAAVADGGAS</sequence>
<dbReference type="AlphaFoldDB" id="A0A255G1X9"/>
<organism evidence="3 4">
    <name type="scientific">Enemella evansiae</name>
    <dbReference type="NCBI Taxonomy" id="2016499"/>
    <lineage>
        <taxon>Bacteria</taxon>
        <taxon>Bacillati</taxon>
        <taxon>Actinomycetota</taxon>
        <taxon>Actinomycetes</taxon>
        <taxon>Propionibacteriales</taxon>
        <taxon>Propionibacteriaceae</taxon>
        <taxon>Enemella</taxon>
    </lineage>
</organism>
<dbReference type="EMBL" id="NMVO01000017">
    <property type="protein sequence ID" value="OYO09581.1"/>
    <property type="molecule type" value="Genomic_DNA"/>
</dbReference>
<feature type="domain" description="WCX" evidence="2">
    <location>
        <begin position="241"/>
        <end position="320"/>
    </location>
</feature>
<dbReference type="RefSeq" id="WP_094406555.1">
    <property type="nucleotide sequence ID" value="NZ_NMVO01000017.1"/>
</dbReference>
<dbReference type="GO" id="GO:0003677">
    <property type="term" value="F:DNA binding"/>
    <property type="evidence" value="ECO:0007669"/>
    <property type="project" value="UniProtKB-KW"/>
</dbReference>
<dbReference type="OrthoDB" id="3268930at2"/>
<dbReference type="Proteomes" id="UP000215896">
    <property type="component" value="Unassembled WGS sequence"/>
</dbReference>
<dbReference type="InterPro" id="IPR026881">
    <property type="entry name" value="WYL_dom"/>
</dbReference>
<evidence type="ECO:0000313" key="3">
    <source>
        <dbReference type="EMBL" id="OYO09581.1"/>
    </source>
</evidence>
<reference evidence="3 4" key="1">
    <citation type="submission" date="2017-07" db="EMBL/GenBank/DDBJ databases">
        <title>Draft whole genome sequences of clinical Proprionibacteriaceae strains.</title>
        <authorList>
            <person name="Bernier A.-M."/>
            <person name="Bernard K."/>
            <person name="Domingo M.-C."/>
        </authorList>
    </citation>
    <scope>NUCLEOTIDE SEQUENCE [LARGE SCALE GENOMIC DNA]</scope>
    <source>
        <strain evidence="3 4">NML 030167</strain>
    </source>
</reference>
<dbReference type="Pfam" id="PF13280">
    <property type="entry name" value="WYL"/>
    <property type="match status" value="1"/>
</dbReference>
<dbReference type="PANTHER" id="PTHR34580">
    <property type="match status" value="1"/>
</dbReference>
<proteinExistence type="predicted"/>
<keyword evidence="4" id="KW-1185">Reference proteome</keyword>
<evidence type="ECO:0000259" key="1">
    <source>
        <dbReference type="Pfam" id="PF13280"/>
    </source>
</evidence>
<evidence type="ECO:0000313" key="4">
    <source>
        <dbReference type="Proteomes" id="UP000215896"/>
    </source>
</evidence>
<feature type="domain" description="WYL" evidence="1">
    <location>
        <begin position="145"/>
        <end position="210"/>
    </location>
</feature>
<dbReference type="InterPro" id="IPR057727">
    <property type="entry name" value="WCX_dom"/>
</dbReference>
<gene>
    <name evidence="3" type="ORF">CGZ94_18130</name>
</gene>
<dbReference type="PANTHER" id="PTHR34580:SF3">
    <property type="entry name" value="PROTEIN PAFB"/>
    <property type="match status" value="1"/>
</dbReference>
<accession>A0A255G1X9</accession>
<evidence type="ECO:0000259" key="2">
    <source>
        <dbReference type="Pfam" id="PF25583"/>
    </source>
</evidence>